<reference evidence="6" key="1">
    <citation type="submission" date="2017-01" db="EMBL/GenBank/DDBJ databases">
        <title>Genome Analysis of Deinococcus marmoris KOPRI26562.</title>
        <authorList>
            <person name="Kim J.H."/>
            <person name="Oh H.-M."/>
        </authorList>
    </citation>
    <scope>NUCLEOTIDE SEQUENCE [LARGE SCALE GENOMIC DNA]</scope>
    <source>
        <strain evidence="6">PAMC 26633</strain>
    </source>
</reference>
<name>A0A226X2J5_CABSO</name>
<evidence type="ECO:0000313" key="5">
    <source>
        <dbReference type="EMBL" id="OXC77200.1"/>
    </source>
</evidence>
<keyword evidence="4" id="KW-0865">Zymogen</keyword>
<dbReference type="InterPro" id="IPR023343">
    <property type="entry name" value="Penicillin_amidase_dom1"/>
</dbReference>
<comment type="similarity">
    <text evidence="1">Belongs to the peptidase S45 family.</text>
</comment>
<comment type="caution">
    <text evidence="5">The sequence shown here is derived from an EMBL/GenBank/DDBJ whole genome shotgun (WGS) entry which is preliminary data.</text>
</comment>
<dbReference type="SUPFAM" id="SSF56235">
    <property type="entry name" value="N-terminal nucleophile aminohydrolases (Ntn hydrolases)"/>
    <property type="match status" value="1"/>
</dbReference>
<dbReference type="InterPro" id="IPR043146">
    <property type="entry name" value="Penicillin_amidase_N_B-knob"/>
</dbReference>
<protein>
    <submittedName>
        <fullName evidence="5">Acyl-homoserine lactone acylase PvdQ, quorum-quenching</fullName>
    </submittedName>
</protein>
<dbReference type="Proteomes" id="UP000214720">
    <property type="component" value="Unassembled WGS sequence"/>
</dbReference>
<organism evidence="5 6">
    <name type="scientific">Caballeronia sordidicola</name>
    <name type="common">Burkholderia sordidicola</name>
    <dbReference type="NCBI Taxonomy" id="196367"/>
    <lineage>
        <taxon>Bacteria</taxon>
        <taxon>Pseudomonadati</taxon>
        <taxon>Pseudomonadota</taxon>
        <taxon>Betaproteobacteria</taxon>
        <taxon>Burkholderiales</taxon>
        <taxon>Burkholderiaceae</taxon>
        <taxon>Caballeronia</taxon>
    </lineage>
</organism>
<dbReference type="PROSITE" id="PS51257">
    <property type="entry name" value="PROKAR_LIPOPROTEIN"/>
    <property type="match status" value="1"/>
</dbReference>
<dbReference type="EMBL" id="MTHB01000110">
    <property type="protein sequence ID" value="OXC77200.1"/>
    <property type="molecule type" value="Genomic_DNA"/>
</dbReference>
<dbReference type="GO" id="GO:0016811">
    <property type="term" value="F:hydrolase activity, acting on carbon-nitrogen (but not peptide) bonds, in linear amides"/>
    <property type="evidence" value="ECO:0007669"/>
    <property type="project" value="InterPro"/>
</dbReference>
<dbReference type="Gene3D" id="3.60.20.10">
    <property type="entry name" value="Glutamine Phosphoribosylpyrophosphate, subunit 1, domain 1"/>
    <property type="match status" value="1"/>
</dbReference>
<dbReference type="InterPro" id="IPR002692">
    <property type="entry name" value="S45"/>
</dbReference>
<dbReference type="PANTHER" id="PTHR34218:SF3">
    <property type="entry name" value="ACYL-HOMOSERINE LACTONE ACYLASE PVDQ"/>
    <property type="match status" value="1"/>
</dbReference>
<dbReference type="Gene3D" id="1.10.1400.10">
    <property type="match status" value="1"/>
</dbReference>
<dbReference type="Gene3D" id="1.10.439.10">
    <property type="entry name" value="Penicillin Amidohydrolase, domain 1"/>
    <property type="match status" value="1"/>
</dbReference>
<dbReference type="Gene3D" id="2.30.120.10">
    <property type="match status" value="1"/>
</dbReference>
<proteinExistence type="inferred from homology"/>
<gene>
    <name evidence="5" type="ORF">BSU04_19485</name>
</gene>
<accession>A0A226X2J5</accession>
<sequence length="817" mass="87827">MKQVVRFAAALVFAAVTLSGCMQSPRNLASAQAPFSVEIRRTQDGIPHIKADDWASLGYGYGYVQAQDNLCTLADGFITFRGERSANFGADARPPTAASFGQPRNLEADFFFRFVDDASTVERYRSAQSAPIRELIDGFAAGYDRYVDELDAGRMGGENAVCRGKPWVGKISSDDVYRRLVAANLAGGAVRFLPQIARAQPPAKPAPTAPAVQTGAVDIAPSQFDLGGQRGIGSNALAFGAPLTQEGRSLLFGNPHWFWRGPDRFYEAQLTIPSRLNVAGASFLGVPVVMIGFNNDIAWTHTVSSARRFGIFQLSLDPADPTRYFYDGVSEPMTPVPVTVQSRNADGSLTPITRTLYRSRFGPLVDLSSMSPALAWNAQHAFALRDVNTGNTRAFENFLAWDQARSLDDFIAIQKRLAATPWVNTLAIGRDDPRVWFADFGAVPDVPDSLAAACTTPLGRAFDAKAPGVPFLDGSKSACEWRVEASSVQAKALPVSELPGMARGDYVGNFNGSYWLTNANAPTTGYPHVAGITGTEQSLRTRFGHMLAAELQAQKGGVTRLALETKVLDSRSMSEQLFRKPILDAVCTDASASVVSVPPVTPGNTSQTVDLAPACKVLRKWDGTANTQARGANLWDEFWRRLNGAGLEHFYRVAFDPAAPLATPRGLDASNPALKPALQQALGGAVLAMQRYGFALDSTRGELLHADRNGERVPLFGGCDEAGYFTVVCVLHPVDAGGYAVDRSGHGASYLQVVSFDANGVQADTMLAHSESDDPASPHFGDATRRFAGKQWLRFPFTEGAIAADPGMTTVTLQAPK</sequence>
<keyword evidence="3" id="KW-0378">Hydrolase</keyword>
<dbReference type="InterPro" id="IPR029055">
    <property type="entry name" value="Ntn_hydrolases_N"/>
</dbReference>
<evidence type="ECO:0000256" key="1">
    <source>
        <dbReference type="ARBA" id="ARBA00006586"/>
    </source>
</evidence>
<dbReference type="RefSeq" id="WP_089161972.1">
    <property type="nucleotide sequence ID" value="NZ_MTHB01000110.1"/>
</dbReference>
<dbReference type="PANTHER" id="PTHR34218">
    <property type="entry name" value="PEPTIDASE S45 PENICILLIN AMIDASE"/>
    <property type="match status" value="1"/>
</dbReference>
<dbReference type="InterPro" id="IPR043147">
    <property type="entry name" value="Penicillin_amidase_A-knob"/>
</dbReference>
<evidence type="ECO:0000256" key="3">
    <source>
        <dbReference type="ARBA" id="ARBA00022801"/>
    </source>
</evidence>
<evidence type="ECO:0000313" key="6">
    <source>
        <dbReference type="Proteomes" id="UP000214720"/>
    </source>
</evidence>
<dbReference type="OrthoDB" id="9760084at2"/>
<dbReference type="Pfam" id="PF01804">
    <property type="entry name" value="Penicil_amidase"/>
    <property type="match status" value="1"/>
</dbReference>
<dbReference type="GO" id="GO:0017000">
    <property type="term" value="P:antibiotic biosynthetic process"/>
    <property type="evidence" value="ECO:0007669"/>
    <property type="project" value="InterPro"/>
</dbReference>
<keyword evidence="2" id="KW-0732">Signal</keyword>
<evidence type="ECO:0000256" key="4">
    <source>
        <dbReference type="ARBA" id="ARBA00023145"/>
    </source>
</evidence>
<evidence type="ECO:0000256" key="2">
    <source>
        <dbReference type="ARBA" id="ARBA00022729"/>
    </source>
</evidence>
<dbReference type="AlphaFoldDB" id="A0A226X2J5"/>